<comment type="caution">
    <text evidence="3">The sequence shown here is derived from an EMBL/GenBank/DDBJ whole genome shotgun (WGS) entry which is preliminary data.</text>
</comment>
<keyword evidence="2" id="KW-0472">Membrane</keyword>
<evidence type="ECO:0000313" key="3">
    <source>
        <dbReference type="EMBL" id="KAJ9556028.1"/>
    </source>
</evidence>
<proteinExistence type="predicted"/>
<keyword evidence="4" id="KW-1185">Reference proteome</keyword>
<evidence type="ECO:0000256" key="1">
    <source>
        <dbReference type="SAM" id="MobiDB-lite"/>
    </source>
</evidence>
<evidence type="ECO:0000256" key="2">
    <source>
        <dbReference type="SAM" id="Phobius"/>
    </source>
</evidence>
<evidence type="ECO:0000313" key="4">
    <source>
        <dbReference type="Proteomes" id="UP001172457"/>
    </source>
</evidence>
<feature type="compositionally biased region" description="Basic and acidic residues" evidence="1">
    <location>
        <begin position="159"/>
        <end position="177"/>
    </location>
</feature>
<dbReference type="AlphaFoldDB" id="A0AA38TSR6"/>
<protein>
    <submittedName>
        <fullName evidence="3">Uncharacterized protein</fullName>
    </submittedName>
</protein>
<reference evidence="3" key="1">
    <citation type="submission" date="2023-03" db="EMBL/GenBank/DDBJ databases">
        <title>Chromosome-scale reference genome and RAD-based genetic map of yellow starthistle (Centaurea solstitialis) reveal putative structural variation and QTLs associated with invader traits.</title>
        <authorList>
            <person name="Reatini B."/>
            <person name="Cang F.A."/>
            <person name="Jiang Q."/>
            <person name="Mckibben M.T.W."/>
            <person name="Barker M.S."/>
            <person name="Rieseberg L.H."/>
            <person name="Dlugosch K.M."/>
        </authorList>
    </citation>
    <scope>NUCLEOTIDE SEQUENCE</scope>
    <source>
        <strain evidence="3">CAN-66</strain>
        <tissue evidence="3">Leaf</tissue>
    </source>
</reference>
<name>A0AA38TSR6_9ASTR</name>
<keyword evidence="2" id="KW-1133">Transmembrane helix</keyword>
<keyword evidence="2" id="KW-0812">Transmembrane</keyword>
<dbReference type="Proteomes" id="UP001172457">
    <property type="component" value="Chromosome 3"/>
</dbReference>
<feature type="compositionally biased region" description="Basic and acidic residues" evidence="1">
    <location>
        <begin position="126"/>
        <end position="148"/>
    </location>
</feature>
<sequence length="262" mass="29907">MDPFNDDEFDLTERGTPTFAPIYLNMCGILCLIISCIASTGVTLKYLITLDVRSLVNNLCEYLVFNRIQAYLQTTICSTLDHLTRQECLCQKIFEIKGHPLHKGLTFERPLLKDIRKTTFGRSHSKDHIRKVSSERHSEDHIRMTHSEHHIRKATSGRQHSEGHIQKATSERHSEDHIRKATFGRHIRKDNVSILALFLLANLLTSPGYGIPSEANTNINCVKTYLGFCIKLLCNAMCKREWDRASTGTCRNPFTCICTKPC</sequence>
<dbReference type="EMBL" id="JARYMX010000003">
    <property type="protein sequence ID" value="KAJ9556028.1"/>
    <property type="molecule type" value="Genomic_DNA"/>
</dbReference>
<accession>A0AA38TSR6</accession>
<gene>
    <name evidence="3" type="ORF">OSB04_010642</name>
</gene>
<feature type="region of interest" description="Disordered" evidence="1">
    <location>
        <begin position="126"/>
        <end position="177"/>
    </location>
</feature>
<organism evidence="3 4">
    <name type="scientific">Centaurea solstitialis</name>
    <name type="common">yellow star-thistle</name>
    <dbReference type="NCBI Taxonomy" id="347529"/>
    <lineage>
        <taxon>Eukaryota</taxon>
        <taxon>Viridiplantae</taxon>
        <taxon>Streptophyta</taxon>
        <taxon>Embryophyta</taxon>
        <taxon>Tracheophyta</taxon>
        <taxon>Spermatophyta</taxon>
        <taxon>Magnoliopsida</taxon>
        <taxon>eudicotyledons</taxon>
        <taxon>Gunneridae</taxon>
        <taxon>Pentapetalae</taxon>
        <taxon>asterids</taxon>
        <taxon>campanulids</taxon>
        <taxon>Asterales</taxon>
        <taxon>Asteraceae</taxon>
        <taxon>Carduoideae</taxon>
        <taxon>Cardueae</taxon>
        <taxon>Centaureinae</taxon>
        <taxon>Centaurea</taxon>
    </lineage>
</organism>
<feature type="transmembrane region" description="Helical" evidence="2">
    <location>
        <begin position="20"/>
        <end position="44"/>
    </location>
</feature>